<evidence type="ECO:0000313" key="2">
    <source>
        <dbReference type="EMBL" id="MCC2150232.1"/>
    </source>
</evidence>
<evidence type="ECO:0000256" key="1">
    <source>
        <dbReference type="SAM" id="MobiDB-lite"/>
    </source>
</evidence>
<keyword evidence="3" id="KW-1185">Reference proteome</keyword>
<organism evidence="2 3">
    <name type="scientific">Hominisplanchenecus faecis</name>
    <dbReference type="NCBI Taxonomy" id="2885351"/>
    <lineage>
        <taxon>Bacteria</taxon>
        <taxon>Bacillati</taxon>
        <taxon>Bacillota</taxon>
        <taxon>Clostridia</taxon>
        <taxon>Lachnospirales</taxon>
        <taxon>Lachnospiraceae</taxon>
        <taxon>Hominisplanchenecus</taxon>
    </lineage>
</organism>
<accession>A0ABS8EYS9</accession>
<feature type="region of interest" description="Disordered" evidence="1">
    <location>
        <begin position="79"/>
        <end position="122"/>
    </location>
</feature>
<dbReference type="RefSeq" id="WP_022120019.1">
    <property type="nucleotide sequence ID" value="NZ_JAJEQE010000063.1"/>
</dbReference>
<dbReference type="Pfam" id="PF19605">
    <property type="entry name" value="DUF6110"/>
    <property type="match status" value="1"/>
</dbReference>
<feature type="compositionally biased region" description="Acidic residues" evidence="1">
    <location>
        <begin position="85"/>
        <end position="122"/>
    </location>
</feature>
<proteinExistence type="predicted"/>
<protein>
    <submittedName>
        <fullName evidence="2">DUF6110 family protein</fullName>
    </submittedName>
</protein>
<gene>
    <name evidence="2" type="ORF">LKD42_13455</name>
</gene>
<dbReference type="Proteomes" id="UP001299235">
    <property type="component" value="Unassembled WGS sequence"/>
</dbReference>
<sequence>MLKCLKNADWKKTGIFAAGVAFGTAGIKALSSNDAKKFYTNVTAAVLRAKECVMQTVTKVQENAGDIYEEAKQINEERAAKEAVYDDEDLKEVEDEVEAEAEETEAETEETAAEETTEETAE</sequence>
<evidence type="ECO:0000313" key="3">
    <source>
        <dbReference type="Proteomes" id="UP001299235"/>
    </source>
</evidence>
<dbReference type="InterPro" id="IPR046092">
    <property type="entry name" value="DUF6110"/>
</dbReference>
<comment type="caution">
    <text evidence="2">The sequence shown here is derived from an EMBL/GenBank/DDBJ whole genome shotgun (WGS) entry which is preliminary data.</text>
</comment>
<dbReference type="EMBL" id="JAJEQE010000063">
    <property type="protein sequence ID" value="MCC2150232.1"/>
    <property type="molecule type" value="Genomic_DNA"/>
</dbReference>
<name>A0ABS8EYS9_9FIRM</name>
<reference evidence="2 3" key="1">
    <citation type="submission" date="2021-10" db="EMBL/GenBank/DDBJ databases">
        <title>Anaerobic single-cell dispensing facilitates the cultivation of human gut bacteria.</title>
        <authorList>
            <person name="Afrizal A."/>
        </authorList>
    </citation>
    <scope>NUCLEOTIDE SEQUENCE [LARGE SCALE GENOMIC DNA]</scope>
    <source>
        <strain evidence="2 3">CLA-AA-H246</strain>
    </source>
</reference>